<reference evidence="1" key="2">
    <citation type="journal article" date="2015" name="Data Brief">
        <title>Shoot transcriptome of the giant reed, Arundo donax.</title>
        <authorList>
            <person name="Barrero R.A."/>
            <person name="Guerrero F.D."/>
            <person name="Moolhuijzen P."/>
            <person name="Goolsby J.A."/>
            <person name="Tidwell J."/>
            <person name="Bellgard S.E."/>
            <person name="Bellgard M.I."/>
        </authorList>
    </citation>
    <scope>NUCLEOTIDE SEQUENCE</scope>
    <source>
        <tissue evidence="1">Shoot tissue taken approximately 20 cm above the soil surface</tissue>
    </source>
</reference>
<name>A0A0A9C9A1_ARUDO</name>
<evidence type="ECO:0000313" key="1">
    <source>
        <dbReference type="EMBL" id="JAD71038.1"/>
    </source>
</evidence>
<dbReference type="EMBL" id="GBRH01226857">
    <property type="protein sequence ID" value="JAD71038.1"/>
    <property type="molecule type" value="Transcribed_RNA"/>
</dbReference>
<proteinExistence type="predicted"/>
<protein>
    <submittedName>
        <fullName evidence="1">Uncharacterized protein</fullName>
    </submittedName>
</protein>
<organism evidence="1">
    <name type="scientific">Arundo donax</name>
    <name type="common">Giant reed</name>
    <name type="synonym">Donax arundinaceus</name>
    <dbReference type="NCBI Taxonomy" id="35708"/>
    <lineage>
        <taxon>Eukaryota</taxon>
        <taxon>Viridiplantae</taxon>
        <taxon>Streptophyta</taxon>
        <taxon>Embryophyta</taxon>
        <taxon>Tracheophyta</taxon>
        <taxon>Spermatophyta</taxon>
        <taxon>Magnoliopsida</taxon>
        <taxon>Liliopsida</taxon>
        <taxon>Poales</taxon>
        <taxon>Poaceae</taxon>
        <taxon>PACMAD clade</taxon>
        <taxon>Arundinoideae</taxon>
        <taxon>Arundineae</taxon>
        <taxon>Arundo</taxon>
    </lineage>
</organism>
<accession>A0A0A9C9A1</accession>
<sequence>MEQDKSNHRNCTSTTRHKIITSIYLLHMAKVLDSQQSAAETTTSRVTINKNTNHYLNTV</sequence>
<dbReference type="AlphaFoldDB" id="A0A0A9C9A1"/>
<reference evidence="1" key="1">
    <citation type="submission" date="2014-09" db="EMBL/GenBank/DDBJ databases">
        <authorList>
            <person name="Magalhaes I.L.F."/>
            <person name="Oliveira U."/>
            <person name="Santos F.R."/>
            <person name="Vidigal T.H.D.A."/>
            <person name="Brescovit A.D."/>
            <person name="Santos A.J."/>
        </authorList>
    </citation>
    <scope>NUCLEOTIDE SEQUENCE</scope>
    <source>
        <tissue evidence="1">Shoot tissue taken approximately 20 cm above the soil surface</tissue>
    </source>
</reference>